<keyword evidence="4" id="KW-1185">Reference proteome</keyword>
<dbReference type="Gene3D" id="1.10.150.240">
    <property type="entry name" value="Putative phosphatase, domain 2"/>
    <property type="match status" value="1"/>
</dbReference>
<dbReference type="InterPro" id="IPR006328">
    <property type="entry name" value="2-HAD"/>
</dbReference>
<dbReference type="InterPro" id="IPR006439">
    <property type="entry name" value="HAD-SF_hydro_IA"/>
</dbReference>
<comment type="caution">
    <text evidence="3">The sequence shown here is derived from an EMBL/GenBank/DDBJ whole genome shotgun (WGS) entry which is preliminary data.</text>
</comment>
<evidence type="ECO:0000313" key="4">
    <source>
        <dbReference type="Proteomes" id="UP000221369"/>
    </source>
</evidence>
<dbReference type="OrthoDB" id="3774052at2"/>
<dbReference type="Pfam" id="PF00702">
    <property type="entry name" value="Hydrolase"/>
    <property type="match status" value="1"/>
</dbReference>
<dbReference type="AlphaFoldDB" id="A0A2A9E173"/>
<evidence type="ECO:0000256" key="1">
    <source>
        <dbReference type="ARBA" id="ARBA00008106"/>
    </source>
</evidence>
<name>A0A2A9E173_9MICO</name>
<proteinExistence type="inferred from homology"/>
<dbReference type="NCBIfam" id="TIGR01428">
    <property type="entry name" value="HAD_type_II"/>
    <property type="match status" value="1"/>
</dbReference>
<dbReference type="GO" id="GO:0019120">
    <property type="term" value="F:hydrolase activity, acting on acid halide bonds, in C-halide compounds"/>
    <property type="evidence" value="ECO:0007669"/>
    <property type="project" value="InterPro"/>
</dbReference>
<accession>A0A2A9E173</accession>
<dbReference type="PANTHER" id="PTHR43316:SF3">
    <property type="entry name" value="HALOACID DEHALOGENASE, TYPE II (AFU_ORTHOLOGUE AFUA_2G07750)-RELATED"/>
    <property type="match status" value="1"/>
</dbReference>
<dbReference type="SUPFAM" id="SSF56784">
    <property type="entry name" value="HAD-like"/>
    <property type="match status" value="1"/>
</dbReference>
<dbReference type="RefSeq" id="WP_098408909.1">
    <property type="nucleotide sequence ID" value="NZ_PDJE01000001.1"/>
</dbReference>
<gene>
    <name evidence="3" type="ORF">ATJ78_2945</name>
</gene>
<dbReference type="NCBIfam" id="TIGR01493">
    <property type="entry name" value="HAD-SF-IA-v2"/>
    <property type="match status" value="1"/>
</dbReference>
<dbReference type="SFLD" id="SFLDS00003">
    <property type="entry name" value="Haloacid_Dehalogenase"/>
    <property type="match status" value="1"/>
</dbReference>
<dbReference type="PANTHER" id="PTHR43316">
    <property type="entry name" value="HYDROLASE, HALOACID DELAHOGENASE-RELATED"/>
    <property type="match status" value="1"/>
</dbReference>
<dbReference type="InterPro" id="IPR051540">
    <property type="entry name" value="S-2-haloacid_dehalogenase"/>
</dbReference>
<evidence type="ECO:0000313" key="3">
    <source>
        <dbReference type="EMBL" id="PFG31962.1"/>
    </source>
</evidence>
<dbReference type="InterPro" id="IPR036412">
    <property type="entry name" value="HAD-like_sf"/>
</dbReference>
<evidence type="ECO:0000256" key="2">
    <source>
        <dbReference type="ARBA" id="ARBA00022801"/>
    </source>
</evidence>
<organism evidence="3 4">
    <name type="scientific">Paramicrobacterium agarici</name>
    <dbReference type="NCBI Taxonomy" id="630514"/>
    <lineage>
        <taxon>Bacteria</taxon>
        <taxon>Bacillati</taxon>
        <taxon>Actinomycetota</taxon>
        <taxon>Actinomycetes</taxon>
        <taxon>Micrococcales</taxon>
        <taxon>Microbacteriaceae</taxon>
        <taxon>Paramicrobacterium</taxon>
    </lineage>
</organism>
<sequence>MAQLRDIDVVVFDVLGTMVDEPRGIRQAIREASESVGDIDAHVQLWQQHVETAQSAMASGERPYADTDVVDGEAAARVADRMGVSDLAVRERLARAGHRLPPWADAASGLGRLAQFYPVLGLSNASTAALLQLNAHAGLRWHQVLSSDAVKAYKPAAEVYRLAIDVAGVAPERVLMVAAHAWDLRGAQACGMRTAYVERPVGDPPTASDIFDGEFRSLDELISALTESVRRR</sequence>
<dbReference type="PRINTS" id="PR00413">
    <property type="entry name" value="HADHALOGNASE"/>
</dbReference>
<keyword evidence="2" id="KW-0378">Hydrolase</keyword>
<reference evidence="3 4" key="1">
    <citation type="submission" date="2017-10" db="EMBL/GenBank/DDBJ databases">
        <title>Sequencing the genomes of 1000 actinobacteria strains.</title>
        <authorList>
            <person name="Klenk H.-P."/>
        </authorList>
    </citation>
    <scope>NUCLEOTIDE SEQUENCE [LARGE SCALE GENOMIC DNA]</scope>
    <source>
        <strain evidence="3 4">DSM 21798</strain>
    </source>
</reference>
<dbReference type="Gene3D" id="3.40.50.1000">
    <property type="entry name" value="HAD superfamily/HAD-like"/>
    <property type="match status" value="1"/>
</dbReference>
<dbReference type="Proteomes" id="UP000221369">
    <property type="component" value="Unassembled WGS sequence"/>
</dbReference>
<comment type="similarity">
    <text evidence="1">Belongs to the HAD-like hydrolase superfamily. S-2-haloalkanoic acid dehalogenase family.</text>
</comment>
<dbReference type="InterPro" id="IPR023214">
    <property type="entry name" value="HAD_sf"/>
</dbReference>
<dbReference type="SFLD" id="SFLDG01129">
    <property type="entry name" value="C1.5:_HAD__Beta-PGM__Phosphata"/>
    <property type="match status" value="1"/>
</dbReference>
<dbReference type="InterPro" id="IPR023198">
    <property type="entry name" value="PGP-like_dom2"/>
</dbReference>
<dbReference type="EMBL" id="PDJE01000001">
    <property type="protein sequence ID" value="PFG31962.1"/>
    <property type="molecule type" value="Genomic_DNA"/>
</dbReference>
<protein>
    <submittedName>
        <fullName evidence="3">2-haloacid dehalogenase</fullName>
    </submittedName>
</protein>